<evidence type="ECO:0000313" key="1">
    <source>
        <dbReference type="EMBL" id="GFT94325.1"/>
    </source>
</evidence>
<reference evidence="1" key="1">
    <citation type="submission" date="2020-08" db="EMBL/GenBank/DDBJ databases">
        <title>Multicomponent nature underlies the extraordinary mechanical properties of spider dragline silk.</title>
        <authorList>
            <person name="Kono N."/>
            <person name="Nakamura H."/>
            <person name="Mori M."/>
            <person name="Yoshida Y."/>
            <person name="Ohtoshi R."/>
            <person name="Malay A.D."/>
            <person name="Moran D.A.P."/>
            <person name="Tomita M."/>
            <person name="Numata K."/>
            <person name="Arakawa K."/>
        </authorList>
    </citation>
    <scope>NUCLEOTIDE SEQUENCE</scope>
</reference>
<gene>
    <name evidence="1" type="ORF">NPIL_331781</name>
</gene>
<comment type="caution">
    <text evidence="1">The sequence shown here is derived from an EMBL/GenBank/DDBJ whole genome shotgun (WGS) entry which is preliminary data.</text>
</comment>
<sequence>MVVDCDIGHGIPDFYEVIYKYGHLGPKQQEDSKKKVSGEPHCKNKNDLLNYTQILGIPSNKLCSKESSRKNILYIMESIGKILDDFPL</sequence>
<dbReference type="EMBL" id="BMAW01121495">
    <property type="protein sequence ID" value="GFT94325.1"/>
    <property type="molecule type" value="Genomic_DNA"/>
</dbReference>
<proteinExistence type="predicted"/>
<protein>
    <submittedName>
        <fullName evidence="1">Uncharacterized protein</fullName>
    </submittedName>
</protein>
<name>A0A8X6Q1I1_NEPPI</name>
<keyword evidence="2" id="KW-1185">Reference proteome</keyword>
<dbReference type="Proteomes" id="UP000887013">
    <property type="component" value="Unassembled WGS sequence"/>
</dbReference>
<organism evidence="1 2">
    <name type="scientific">Nephila pilipes</name>
    <name type="common">Giant wood spider</name>
    <name type="synonym">Nephila maculata</name>
    <dbReference type="NCBI Taxonomy" id="299642"/>
    <lineage>
        <taxon>Eukaryota</taxon>
        <taxon>Metazoa</taxon>
        <taxon>Ecdysozoa</taxon>
        <taxon>Arthropoda</taxon>
        <taxon>Chelicerata</taxon>
        <taxon>Arachnida</taxon>
        <taxon>Araneae</taxon>
        <taxon>Araneomorphae</taxon>
        <taxon>Entelegynae</taxon>
        <taxon>Araneoidea</taxon>
        <taxon>Nephilidae</taxon>
        <taxon>Nephila</taxon>
    </lineage>
</organism>
<dbReference type="AlphaFoldDB" id="A0A8X6Q1I1"/>
<accession>A0A8X6Q1I1</accession>
<evidence type="ECO:0000313" key="2">
    <source>
        <dbReference type="Proteomes" id="UP000887013"/>
    </source>
</evidence>